<keyword evidence="6" id="KW-0175">Coiled coil</keyword>
<dbReference type="SMART" id="SM00287">
    <property type="entry name" value="SH3b"/>
    <property type="match status" value="1"/>
</dbReference>
<evidence type="ECO:0000256" key="4">
    <source>
        <dbReference type="ARBA" id="ARBA00022989"/>
    </source>
</evidence>
<evidence type="ECO:0000256" key="1">
    <source>
        <dbReference type="ARBA" id="ARBA00004167"/>
    </source>
</evidence>
<dbReference type="InterPro" id="IPR003646">
    <property type="entry name" value="SH3-like_bac-type"/>
</dbReference>
<dbReference type="GO" id="GO:0016020">
    <property type="term" value="C:membrane"/>
    <property type="evidence" value="ECO:0007669"/>
    <property type="project" value="UniProtKB-SubCell"/>
</dbReference>
<reference evidence="10 11" key="1">
    <citation type="submission" date="2018-02" db="EMBL/GenBank/DDBJ databases">
        <title>Subsurface microbial communities from deep shales in Ohio and West Virginia, USA.</title>
        <authorList>
            <person name="Wrighton K."/>
        </authorList>
    </citation>
    <scope>NUCLEOTIDE SEQUENCE [LARGE SCALE GENOMIC DNA]</scope>
    <source>
        <strain evidence="10 11">OWC-G53F</strain>
    </source>
</reference>
<proteinExistence type="predicted"/>
<dbReference type="Pfam" id="PF08239">
    <property type="entry name" value="SH3_3"/>
    <property type="match status" value="1"/>
</dbReference>
<evidence type="ECO:0000256" key="2">
    <source>
        <dbReference type="ARBA" id="ARBA00022692"/>
    </source>
</evidence>
<evidence type="ECO:0000313" key="11">
    <source>
        <dbReference type="Proteomes" id="UP000238071"/>
    </source>
</evidence>
<evidence type="ECO:0000256" key="5">
    <source>
        <dbReference type="ARBA" id="ARBA00023136"/>
    </source>
</evidence>
<keyword evidence="3 8" id="KW-0732">Signal</keyword>
<dbReference type="InterPro" id="IPR016476">
    <property type="entry name" value="SH3_dom_pro"/>
</dbReference>
<feature type="coiled-coil region" evidence="6">
    <location>
        <begin position="121"/>
        <end position="214"/>
    </location>
</feature>
<feature type="chain" id="PRO_5015635904" evidence="8">
    <location>
        <begin position="50"/>
        <end position="252"/>
    </location>
</feature>
<evidence type="ECO:0000256" key="6">
    <source>
        <dbReference type="SAM" id="Coils"/>
    </source>
</evidence>
<evidence type="ECO:0000259" key="9">
    <source>
        <dbReference type="PROSITE" id="PS51781"/>
    </source>
</evidence>
<evidence type="ECO:0000256" key="3">
    <source>
        <dbReference type="ARBA" id="ARBA00022729"/>
    </source>
</evidence>
<dbReference type="Proteomes" id="UP000238071">
    <property type="component" value="Unassembled WGS sequence"/>
</dbReference>
<evidence type="ECO:0000256" key="8">
    <source>
        <dbReference type="SAM" id="SignalP"/>
    </source>
</evidence>
<name>A0A2S6H3F7_9GAMM</name>
<dbReference type="EMBL" id="PTIY01000005">
    <property type="protein sequence ID" value="PPK72015.1"/>
    <property type="molecule type" value="Genomic_DNA"/>
</dbReference>
<comment type="caution">
    <text evidence="10">The sequence shown here is derived from an EMBL/GenBank/DDBJ whole genome shotgun (WGS) entry which is preliminary data.</text>
</comment>
<feature type="transmembrane region" description="Helical" evidence="7">
    <location>
        <begin position="219"/>
        <end position="237"/>
    </location>
</feature>
<dbReference type="NCBIfam" id="TIGR04211">
    <property type="entry name" value="SH3_and_anchor"/>
    <property type="match status" value="1"/>
</dbReference>
<feature type="signal peptide" evidence="8">
    <location>
        <begin position="1"/>
        <end position="49"/>
    </location>
</feature>
<dbReference type="AlphaFoldDB" id="A0A2S6H3F7"/>
<dbReference type="Gene3D" id="2.30.30.40">
    <property type="entry name" value="SH3 Domains"/>
    <property type="match status" value="1"/>
</dbReference>
<keyword evidence="2 7" id="KW-0812">Transmembrane</keyword>
<evidence type="ECO:0000313" key="10">
    <source>
        <dbReference type="EMBL" id="PPK72015.1"/>
    </source>
</evidence>
<gene>
    <name evidence="10" type="ORF">B0F88_105127</name>
</gene>
<keyword evidence="4 7" id="KW-1133">Transmembrane helix</keyword>
<keyword evidence="5 7" id="KW-0472">Membrane</keyword>
<sequence length="252" mass="28468">MLKKRCWNFSCAINHVRIVFQTTNNIEIQVKKILSSFFILLAAFSSAQAETVYVTDNLNLSLRSEENNNSKVVKLLPTGTPLTVIEENKSTGFLHVRMNDGTEGYMPTRNTMKEPTSRSQLEAANKNLAVIQSENAALKAELATVKESITPGTSLEQSLASERDQLSRELNELKKTAASTIELKNQRDELQERVVNVERELQQFKLENQALQDTTNQDWFLYGGILALIGVVLGFILPKLSWRRSRSGWDSY</sequence>
<dbReference type="PROSITE" id="PS51781">
    <property type="entry name" value="SH3B"/>
    <property type="match status" value="1"/>
</dbReference>
<evidence type="ECO:0000256" key="7">
    <source>
        <dbReference type="SAM" id="Phobius"/>
    </source>
</evidence>
<protein>
    <submittedName>
        <fullName evidence="10">SH3 domain protein</fullName>
    </submittedName>
</protein>
<organism evidence="10 11">
    <name type="scientific">Methylobacter tundripaludum</name>
    <dbReference type="NCBI Taxonomy" id="173365"/>
    <lineage>
        <taxon>Bacteria</taxon>
        <taxon>Pseudomonadati</taxon>
        <taxon>Pseudomonadota</taxon>
        <taxon>Gammaproteobacteria</taxon>
        <taxon>Methylococcales</taxon>
        <taxon>Methylococcaceae</taxon>
        <taxon>Methylobacter</taxon>
    </lineage>
</organism>
<accession>A0A2S6H3F7</accession>
<comment type="subcellular location">
    <subcellularLocation>
        <location evidence="1">Membrane</location>
        <topology evidence="1">Single-pass membrane protein</topology>
    </subcellularLocation>
</comment>
<feature type="domain" description="SH3b" evidence="9">
    <location>
        <begin position="49"/>
        <end position="115"/>
    </location>
</feature>
<keyword evidence="11" id="KW-1185">Reference proteome</keyword>